<dbReference type="InterPro" id="IPR002168">
    <property type="entry name" value="Lipase_GDXG_HIS_AS"/>
</dbReference>
<dbReference type="OrthoDB" id="408631at2759"/>
<protein>
    <recommendedName>
        <fullName evidence="4">Alpha/beta hydrolase fold-3 domain-containing protein</fullName>
    </recommendedName>
</protein>
<dbReference type="GO" id="GO:0016787">
    <property type="term" value="F:hydrolase activity"/>
    <property type="evidence" value="ECO:0007669"/>
    <property type="project" value="InterPro"/>
</dbReference>
<evidence type="ECO:0000313" key="3">
    <source>
        <dbReference type="Proteomes" id="UP000823405"/>
    </source>
</evidence>
<dbReference type="Proteomes" id="UP000823405">
    <property type="component" value="Unassembled WGS sequence"/>
</dbReference>
<dbReference type="AlphaFoldDB" id="A0A9P6UEC0"/>
<comment type="caution">
    <text evidence="2">The sequence shown here is derived from an EMBL/GenBank/DDBJ whole genome shotgun (WGS) entry which is preliminary data.</text>
</comment>
<accession>A0A9P6UEC0</accession>
<organism evidence="2 3">
    <name type="scientific">Linnemannia gamsii</name>
    <dbReference type="NCBI Taxonomy" id="64522"/>
    <lineage>
        <taxon>Eukaryota</taxon>
        <taxon>Fungi</taxon>
        <taxon>Fungi incertae sedis</taxon>
        <taxon>Mucoromycota</taxon>
        <taxon>Mortierellomycotina</taxon>
        <taxon>Mortierellomycetes</taxon>
        <taxon>Mortierellales</taxon>
        <taxon>Mortierellaceae</taxon>
        <taxon>Linnemannia</taxon>
    </lineage>
</organism>
<feature type="non-terminal residue" evidence="2">
    <location>
        <position position="178"/>
    </location>
</feature>
<keyword evidence="3" id="KW-1185">Reference proteome</keyword>
<dbReference type="Gene3D" id="3.40.50.1820">
    <property type="entry name" value="alpha/beta hydrolase"/>
    <property type="match status" value="1"/>
</dbReference>
<sequence>MASKIVNIARLLVPKVPLLVSTTVVHYAYGPAKPSWSFRFSVTMALMRAFVAHLNEVPVSQSQIMSKMTDEKTPVNEGAIATEAVVSKHYRQKAAEIMERLLSLQGIDTAKLGWDWKNDPAAAEPLLGEWTEAKVKGDNYNEGRTVLYLHGGGYFLASIRTHRWATWHMARSAGAKVF</sequence>
<evidence type="ECO:0000256" key="1">
    <source>
        <dbReference type="ARBA" id="ARBA00010515"/>
    </source>
</evidence>
<dbReference type="EMBL" id="JAAAIN010003995">
    <property type="protein sequence ID" value="KAG0283192.1"/>
    <property type="molecule type" value="Genomic_DNA"/>
</dbReference>
<evidence type="ECO:0000313" key="2">
    <source>
        <dbReference type="EMBL" id="KAG0283192.1"/>
    </source>
</evidence>
<comment type="similarity">
    <text evidence="1">Belongs to the 'GDXG' lipolytic enzyme family.</text>
</comment>
<name>A0A9P6UEC0_9FUNG</name>
<gene>
    <name evidence="2" type="ORF">BGZ97_008633</name>
</gene>
<reference evidence="2" key="1">
    <citation type="journal article" date="2020" name="Fungal Divers.">
        <title>Resolving the Mortierellaceae phylogeny through synthesis of multi-gene phylogenetics and phylogenomics.</title>
        <authorList>
            <person name="Vandepol N."/>
            <person name="Liber J."/>
            <person name="Desiro A."/>
            <person name="Na H."/>
            <person name="Kennedy M."/>
            <person name="Barry K."/>
            <person name="Grigoriev I.V."/>
            <person name="Miller A.N."/>
            <person name="O'Donnell K."/>
            <person name="Stajich J.E."/>
            <person name="Bonito G."/>
        </authorList>
    </citation>
    <scope>NUCLEOTIDE SEQUENCE</scope>
    <source>
        <strain evidence="2">NVP60</strain>
    </source>
</reference>
<proteinExistence type="inferred from homology"/>
<dbReference type="InterPro" id="IPR029058">
    <property type="entry name" value="AB_hydrolase_fold"/>
</dbReference>
<dbReference type="SUPFAM" id="SSF53474">
    <property type="entry name" value="alpha/beta-Hydrolases"/>
    <property type="match status" value="1"/>
</dbReference>
<evidence type="ECO:0008006" key="4">
    <source>
        <dbReference type="Google" id="ProtNLM"/>
    </source>
</evidence>
<dbReference type="PROSITE" id="PS01173">
    <property type="entry name" value="LIPASE_GDXG_HIS"/>
    <property type="match status" value="1"/>
</dbReference>